<dbReference type="RefSeq" id="WP_145114141.1">
    <property type="nucleotide sequence ID" value="NZ_CP036349.1"/>
</dbReference>
<evidence type="ECO:0000259" key="1">
    <source>
        <dbReference type="Pfam" id="PF11984"/>
    </source>
</evidence>
<evidence type="ECO:0000313" key="2">
    <source>
        <dbReference type="EMBL" id="QDV75126.1"/>
    </source>
</evidence>
<keyword evidence="3" id="KW-1185">Reference proteome</keyword>
<accession>A0A518KBF5</accession>
<dbReference type="Pfam" id="PF11984">
    <property type="entry name" value="DUF3485"/>
    <property type="match status" value="1"/>
</dbReference>
<gene>
    <name evidence="2" type="ORF">Spa11_33360</name>
</gene>
<evidence type="ECO:0000313" key="3">
    <source>
        <dbReference type="Proteomes" id="UP000316426"/>
    </source>
</evidence>
<feature type="domain" description="Methanolan biosynthesis EpsI" evidence="1">
    <location>
        <begin position="21"/>
        <end position="163"/>
    </location>
</feature>
<reference evidence="2 3" key="1">
    <citation type="submission" date="2019-02" db="EMBL/GenBank/DDBJ databases">
        <title>Deep-cultivation of Planctomycetes and their phenomic and genomic characterization uncovers novel biology.</title>
        <authorList>
            <person name="Wiegand S."/>
            <person name="Jogler M."/>
            <person name="Boedeker C."/>
            <person name="Pinto D."/>
            <person name="Vollmers J."/>
            <person name="Rivas-Marin E."/>
            <person name="Kohn T."/>
            <person name="Peeters S.H."/>
            <person name="Heuer A."/>
            <person name="Rast P."/>
            <person name="Oberbeckmann S."/>
            <person name="Bunk B."/>
            <person name="Jeske O."/>
            <person name="Meyerdierks A."/>
            <person name="Storesund J.E."/>
            <person name="Kallscheuer N."/>
            <person name="Luecker S."/>
            <person name="Lage O.M."/>
            <person name="Pohl T."/>
            <person name="Merkel B.J."/>
            <person name="Hornburger P."/>
            <person name="Mueller R.-W."/>
            <person name="Bruemmer F."/>
            <person name="Labrenz M."/>
            <person name="Spormann A.M."/>
            <person name="Op den Camp H."/>
            <person name="Overmann J."/>
            <person name="Amann R."/>
            <person name="Jetten M.S.M."/>
            <person name="Mascher T."/>
            <person name="Medema M.H."/>
            <person name="Devos D.P."/>
            <person name="Kaster A.-K."/>
            <person name="Ovreas L."/>
            <person name="Rohde M."/>
            <person name="Galperin M.Y."/>
            <person name="Jogler C."/>
        </authorList>
    </citation>
    <scope>NUCLEOTIDE SEQUENCE [LARGE SCALE GENOMIC DNA]</scope>
    <source>
        <strain evidence="2 3">Spa11</strain>
    </source>
</reference>
<dbReference type="EMBL" id="CP036349">
    <property type="protein sequence ID" value="QDV75126.1"/>
    <property type="molecule type" value="Genomic_DNA"/>
</dbReference>
<proteinExistence type="predicted"/>
<sequence>MKQLTANQSVARFSVAVAALALLSVALGGLVHGRLSHRWGEPADLVAAAEVLNDFPEQFGDWRLATKESMDDSVVETLQCAGYLSRAYTNSATAESVRVAVIVGPPGPTAVHTPEICYSSRTYNLEKRPESEKIGNEQDGDTFWSVKFRSKEAGGGELNVYYAWASDGVWRASESPRYEYGGLPFLYKIQVAGAPSPFGVRQEEDLCKRFLQDLLRSGWRVGPKVGNEV</sequence>
<organism evidence="2 3">
    <name type="scientific">Botrimarina mediterranea</name>
    <dbReference type="NCBI Taxonomy" id="2528022"/>
    <lineage>
        <taxon>Bacteria</taxon>
        <taxon>Pseudomonadati</taxon>
        <taxon>Planctomycetota</taxon>
        <taxon>Planctomycetia</taxon>
        <taxon>Pirellulales</taxon>
        <taxon>Lacipirellulaceae</taxon>
        <taxon>Botrimarina</taxon>
    </lineage>
</organism>
<dbReference type="Proteomes" id="UP000316426">
    <property type="component" value="Chromosome"/>
</dbReference>
<dbReference type="KEGG" id="bmei:Spa11_33360"/>
<protein>
    <recommendedName>
        <fullName evidence="1">Methanolan biosynthesis EpsI domain-containing protein</fullName>
    </recommendedName>
</protein>
<dbReference type="InterPro" id="IPR014263">
    <property type="entry name" value="Methanolan_biosynth_EpsI"/>
</dbReference>
<dbReference type="AlphaFoldDB" id="A0A518KBF5"/>
<name>A0A518KBF5_9BACT</name>